<dbReference type="Gene3D" id="3.40.140.10">
    <property type="entry name" value="Cytidine Deaminase, domain 2"/>
    <property type="match status" value="1"/>
</dbReference>
<organism evidence="4 5">
    <name type="scientific">Sulfurovum xiamenensis</name>
    <dbReference type="NCBI Taxonomy" id="3019066"/>
    <lineage>
        <taxon>Bacteria</taxon>
        <taxon>Pseudomonadati</taxon>
        <taxon>Campylobacterota</taxon>
        <taxon>Epsilonproteobacteria</taxon>
        <taxon>Campylobacterales</taxon>
        <taxon>Sulfurovaceae</taxon>
        <taxon>Sulfurovum</taxon>
    </lineage>
</organism>
<dbReference type="PANTHER" id="PTHR11079">
    <property type="entry name" value="CYTOSINE DEAMINASE FAMILY MEMBER"/>
    <property type="match status" value="1"/>
</dbReference>
<dbReference type="Pfam" id="PF00383">
    <property type="entry name" value="dCMP_cyt_deam_1"/>
    <property type="match status" value="1"/>
</dbReference>
<dbReference type="RefSeq" id="WP_289400950.1">
    <property type="nucleotide sequence ID" value="NZ_JAQIBC010000001.1"/>
</dbReference>
<dbReference type="InterPro" id="IPR016193">
    <property type="entry name" value="Cytidine_deaminase-like"/>
</dbReference>
<evidence type="ECO:0000313" key="4">
    <source>
        <dbReference type="EMBL" id="MDM5262756.1"/>
    </source>
</evidence>
<evidence type="ECO:0000256" key="1">
    <source>
        <dbReference type="ARBA" id="ARBA00022723"/>
    </source>
</evidence>
<dbReference type="InterPro" id="IPR016192">
    <property type="entry name" value="APOBEC/CMP_deaminase_Zn-bd"/>
</dbReference>
<dbReference type="Proteomes" id="UP001169066">
    <property type="component" value="Unassembled WGS sequence"/>
</dbReference>
<evidence type="ECO:0000256" key="2">
    <source>
        <dbReference type="ARBA" id="ARBA00022833"/>
    </source>
</evidence>
<reference evidence="4" key="1">
    <citation type="submission" date="2023-01" db="EMBL/GenBank/DDBJ databases">
        <title>Sulfurovum sp. XTW-4 genome assembly.</title>
        <authorList>
            <person name="Wang J."/>
        </authorList>
    </citation>
    <scope>NUCLEOTIDE SEQUENCE</scope>
    <source>
        <strain evidence="4">XTW-4</strain>
    </source>
</reference>
<keyword evidence="1" id="KW-0479">Metal-binding</keyword>
<name>A0ABT7QNU5_9BACT</name>
<dbReference type="InterPro" id="IPR002125">
    <property type="entry name" value="CMP_dCMP_dom"/>
</dbReference>
<gene>
    <name evidence="4" type="ORF">PF327_00880</name>
</gene>
<feature type="domain" description="CMP/dCMP-type deaminase" evidence="3">
    <location>
        <begin position="4"/>
        <end position="125"/>
    </location>
</feature>
<accession>A0ABT7QNU5</accession>
<comment type="caution">
    <text evidence="4">The sequence shown here is derived from an EMBL/GenBank/DDBJ whole genome shotgun (WGS) entry which is preliminary data.</text>
</comment>
<dbReference type="PROSITE" id="PS00903">
    <property type="entry name" value="CYT_DCMP_DEAMINASES_1"/>
    <property type="match status" value="1"/>
</dbReference>
<evidence type="ECO:0000313" key="5">
    <source>
        <dbReference type="Proteomes" id="UP001169066"/>
    </source>
</evidence>
<dbReference type="PANTHER" id="PTHR11079:SF162">
    <property type="entry name" value="RIBOFLAVIN BIOSYNTHESIS PROTEIN PYRD, CHLOROPLASTIC"/>
    <property type="match status" value="1"/>
</dbReference>
<evidence type="ECO:0000259" key="3">
    <source>
        <dbReference type="PROSITE" id="PS51747"/>
    </source>
</evidence>
<keyword evidence="5" id="KW-1185">Reference proteome</keyword>
<sequence>MKTQEHEKFIRRCIELAQDSLDSGDNPFGSVVVKNNEIIAEARNSAMHDDITDHAEVIAMRRAKKALGTSDLSECTLYSNCEPCPMCSFMMREQHIKEVVFALRTPHMGGYSRWDILQDHGLARYTPVFTSPPNVIIGILEKEAAEQFEKAGWTIHRE</sequence>
<dbReference type="SUPFAM" id="SSF53927">
    <property type="entry name" value="Cytidine deaminase-like"/>
    <property type="match status" value="1"/>
</dbReference>
<protein>
    <submittedName>
        <fullName evidence="4">Nucleoside deaminase</fullName>
    </submittedName>
</protein>
<proteinExistence type="predicted"/>
<dbReference type="EMBL" id="JAQIBC010000001">
    <property type="protein sequence ID" value="MDM5262756.1"/>
    <property type="molecule type" value="Genomic_DNA"/>
</dbReference>
<keyword evidence="2" id="KW-0862">Zinc</keyword>
<dbReference type="PROSITE" id="PS51747">
    <property type="entry name" value="CYT_DCMP_DEAMINASES_2"/>
    <property type="match status" value="1"/>
</dbReference>
<dbReference type="CDD" id="cd01285">
    <property type="entry name" value="nucleoside_deaminase"/>
    <property type="match status" value="1"/>
</dbReference>